<dbReference type="RefSeq" id="WP_044393813.1">
    <property type="nucleotide sequence ID" value="NZ_JXIQ01000088.1"/>
</dbReference>
<comment type="caution">
    <text evidence="1">The sequence shown here is derived from an EMBL/GenBank/DDBJ whole genome shotgun (WGS) entry which is preliminary data.</text>
</comment>
<proteinExistence type="predicted"/>
<dbReference type="AlphaFoldDB" id="A0A0D6ZA57"/>
<evidence type="ECO:0000313" key="1">
    <source>
        <dbReference type="EMBL" id="KIY21916.1"/>
    </source>
</evidence>
<accession>A0A0D6ZA57</accession>
<evidence type="ECO:0000313" key="2">
    <source>
        <dbReference type="Proteomes" id="UP000032512"/>
    </source>
</evidence>
<dbReference type="EMBL" id="JXIQ01000088">
    <property type="protein sequence ID" value="KIY21916.1"/>
    <property type="molecule type" value="Genomic_DNA"/>
</dbReference>
<protein>
    <submittedName>
        <fullName evidence="1">Uncharacterized protein</fullName>
    </submittedName>
</protein>
<gene>
    <name evidence="1" type="ORF">UB32_11140</name>
</gene>
<keyword evidence="2" id="KW-1185">Reference proteome</keyword>
<organism evidence="1 2">
    <name type="scientific">Mesobacillus subterraneus</name>
    <dbReference type="NCBI Taxonomy" id="285983"/>
    <lineage>
        <taxon>Bacteria</taxon>
        <taxon>Bacillati</taxon>
        <taxon>Bacillota</taxon>
        <taxon>Bacilli</taxon>
        <taxon>Bacillales</taxon>
        <taxon>Bacillaceae</taxon>
        <taxon>Mesobacillus</taxon>
    </lineage>
</organism>
<sequence>MGICPVCNGFMNVALPCPSCSGSMENSGREADLYDDYSPYMPIDQMKLEDGYPADFLEEECPHLFICPRCGTSKMFFIKE</sequence>
<dbReference type="OrthoDB" id="1683552at2"/>
<reference evidence="1 2" key="1">
    <citation type="submission" date="2015-01" db="EMBL/GenBank/DDBJ databases">
        <title>Draft genome sequences of the supercritical CO2 tolerant bacteria Bacillus subterraneus MITOT1 and Bacillus cereus MIT0214.</title>
        <authorList>
            <person name="Peet K.C."/>
            <person name="Thompson J.R."/>
        </authorList>
    </citation>
    <scope>NUCLEOTIDE SEQUENCE [LARGE SCALE GENOMIC DNA]</scope>
    <source>
        <strain evidence="1 2">MITOT1</strain>
    </source>
</reference>
<dbReference type="Proteomes" id="UP000032512">
    <property type="component" value="Unassembled WGS sequence"/>
</dbReference>
<name>A0A0D6ZA57_9BACI</name>
<dbReference type="PATRIC" id="fig|285983.3.peg.881"/>